<keyword evidence="5" id="KW-1185">Reference proteome</keyword>
<evidence type="ECO:0000313" key="5">
    <source>
        <dbReference type="Proteomes" id="UP000516437"/>
    </source>
</evidence>
<accession>A0A6A1UTW4</accession>
<sequence>MEVEIISNEFVKPNSPTPPNLKTHKLSLLDQLNPPVYVPMILFYPTNQSIGHAAADIISQRGQLLKQSLSETLTRFYPFAGKIKDHLSIDCNDEGVDYLEARVHCHLADCLNQLNLRYLRKFLPQEASWKEASAGDPVAMVQVNNFACGGTAIGILVCHMIADGAALSVFLKGWAATCRKASEAICPNFDAASIFKLMNKPFPTETLAGALSKSFQPCKSTIRRIVFDASAIASLKAKASSLSVENPTRVEVVSALLWKCISAALQVKSGIKRPTVITHAVNFRPRSNPPFPESTMGNLISVAGALWTGLEADSACRISKLREAIAKINADFVKNLQGDEGFSMLCDIMTTMGGVMSSTASASEMDYIWCTSWCNFGLYDIDFGWGKSVWASCDASSSHTEQLVYSNKVILMDTRTAGGVEAWVSLKEGDMAVLEQDKELLAFASLDPSPLN</sequence>
<evidence type="ECO:0000313" key="4">
    <source>
        <dbReference type="EMBL" id="KAB1203566.1"/>
    </source>
</evidence>
<dbReference type="OrthoDB" id="1932220at2759"/>
<dbReference type="PANTHER" id="PTHR31623:SF33">
    <property type="entry name" value="STEMMADENINE O-ACETYLTRANSFERASE-LIKE"/>
    <property type="match status" value="1"/>
</dbReference>
<dbReference type="EMBL" id="RXIC02000026">
    <property type="protein sequence ID" value="KAB1203566.1"/>
    <property type="molecule type" value="Genomic_DNA"/>
</dbReference>
<reference evidence="4 5" key="1">
    <citation type="journal article" date="2019" name="Plant Biotechnol. J.">
        <title>The red bayberry genome and genetic basis of sex determination.</title>
        <authorList>
            <person name="Jia H.M."/>
            <person name="Jia H.J."/>
            <person name="Cai Q.L."/>
            <person name="Wang Y."/>
            <person name="Zhao H.B."/>
            <person name="Yang W.F."/>
            <person name="Wang G.Y."/>
            <person name="Li Y.H."/>
            <person name="Zhan D.L."/>
            <person name="Shen Y.T."/>
            <person name="Niu Q.F."/>
            <person name="Chang L."/>
            <person name="Qiu J."/>
            <person name="Zhao L."/>
            <person name="Xie H.B."/>
            <person name="Fu W.Y."/>
            <person name="Jin J."/>
            <person name="Li X.W."/>
            <person name="Jiao Y."/>
            <person name="Zhou C.C."/>
            <person name="Tu T."/>
            <person name="Chai C.Y."/>
            <person name="Gao J.L."/>
            <person name="Fan L.J."/>
            <person name="van de Weg E."/>
            <person name="Wang J.Y."/>
            <person name="Gao Z.S."/>
        </authorList>
    </citation>
    <scope>NUCLEOTIDE SEQUENCE [LARGE SCALE GENOMIC DNA]</scope>
    <source>
        <tissue evidence="4">Leaves</tissue>
    </source>
</reference>
<organism evidence="4 5">
    <name type="scientific">Morella rubra</name>
    <name type="common">Chinese bayberry</name>
    <dbReference type="NCBI Taxonomy" id="262757"/>
    <lineage>
        <taxon>Eukaryota</taxon>
        <taxon>Viridiplantae</taxon>
        <taxon>Streptophyta</taxon>
        <taxon>Embryophyta</taxon>
        <taxon>Tracheophyta</taxon>
        <taxon>Spermatophyta</taxon>
        <taxon>Magnoliopsida</taxon>
        <taxon>eudicotyledons</taxon>
        <taxon>Gunneridae</taxon>
        <taxon>Pentapetalae</taxon>
        <taxon>rosids</taxon>
        <taxon>fabids</taxon>
        <taxon>Fagales</taxon>
        <taxon>Myricaceae</taxon>
        <taxon>Morella</taxon>
    </lineage>
</organism>
<dbReference type="InterPro" id="IPR023213">
    <property type="entry name" value="CAT-like_dom_sf"/>
</dbReference>
<dbReference type="GO" id="GO:0016746">
    <property type="term" value="F:acyltransferase activity"/>
    <property type="evidence" value="ECO:0007669"/>
    <property type="project" value="UniProtKB-KW"/>
</dbReference>
<keyword evidence="2" id="KW-0808">Transferase</keyword>
<dbReference type="Gene3D" id="3.30.559.10">
    <property type="entry name" value="Chloramphenicol acetyltransferase-like domain"/>
    <property type="match status" value="2"/>
</dbReference>
<protein>
    <submittedName>
        <fullName evidence="4">Vinorine synthase</fullName>
    </submittedName>
</protein>
<gene>
    <name evidence="4" type="ORF">CJ030_MR8G015389</name>
</gene>
<dbReference type="Pfam" id="PF02458">
    <property type="entry name" value="Transferase"/>
    <property type="match status" value="1"/>
</dbReference>
<comment type="similarity">
    <text evidence="1">Belongs to the plant acyltransferase family.</text>
</comment>
<dbReference type="Proteomes" id="UP000516437">
    <property type="component" value="Chromosome 8"/>
</dbReference>
<evidence type="ECO:0000256" key="3">
    <source>
        <dbReference type="ARBA" id="ARBA00023315"/>
    </source>
</evidence>
<name>A0A6A1UTW4_9ROSI</name>
<comment type="caution">
    <text evidence="4">The sequence shown here is derived from an EMBL/GenBank/DDBJ whole genome shotgun (WGS) entry which is preliminary data.</text>
</comment>
<evidence type="ECO:0000256" key="1">
    <source>
        <dbReference type="ARBA" id="ARBA00009861"/>
    </source>
</evidence>
<proteinExistence type="inferred from homology"/>
<dbReference type="AlphaFoldDB" id="A0A6A1UTW4"/>
<dbReference type="PANTHER" id="PTHR31623">
    <property type="entry name" value="F21J9.9"/>
    <property type="match status" value="1"/>
</dbReference>
<evidence type="ECO:0000256" key="2">
    <source>
        <dbReference type="ARBA" id="ARBA00022679"/>
    </source>
</evidence>
<keyword evidence="3" id="KW-0012">Acyltransferase</keyword>